<reference evidence="3 4" key="1">
    <citation type="journal article" date="2013" name="Nature">
        <title>Insights into bilaterian evolution from three spiralian genomes.</title>
        <authorList>
            <person name="Simakov O."/>
            <person name="Marletaz F."/>
            <person name="Cho S.J."/>
            <person name="Edsinger-Gonzales E."/>
            <person name="Havlak P."/>
            <person name="Hellsten U."/>
            <person name="Kuo D.H."/>
            <person name="Larsson T."/>
            <person name="Lv J."/>
            <person name="Arendt D."/>
            <person name="Savage R."/>
            <person name="Osoegawa K."/>
            <person name="de Jong P."/>
            <person name="Grimwood J."/>
            <person name="Chapman J.A."/>
            <person name="Shapiro H."/>
            <person name="Aerts A."/>
            <person name="Otillar R.P."/>
            <person name="Terry A.Y."/>
            <person name="Boore J.L."/>
            <person name="Grigoriev I.V."/>
            <person name="Lindberg D.R."/>
            <person name="Seaver E.C."/>
            <person name="Weisblat D.A."/>
            <person name="Putnam N.H."/>
            <person name="Rokhsar D.S."/>
        </authorList>
    </citation>
    <scope>NUCLEOTIDE SEQUENCE [LARGE SCALE GENOMIC DNA]</scope>
</reference>
<accession>V4AV33</accession>
<dbReference type="PANTHER" id="PTHR15829:SF13">
    <property type="entry name" value="FAM65 N-TERMINAL DOMAIN-CONTAINING PROTEIN"/>
    <property type="match status" value="1"/>
</dbReference>
<dbReference type="InterPro" id="IPR031780">
    <property type="entry name" value="FAM65_N"/>
</dbReference>
<feature type="non-terminal residue" evidence="3">
    <location>
        <position position="1"/>
    </location>
</feature>
<protein>
    <recommendedName>
        <fullName evidence="2">FAM65 N-terminal domain-containing protein</fullName>
    </recommendedName>
</protein>
<comment type="similarity">
    <text evidence="1">Belongs to the RIPOR family.</text>
</comment>
<evidence type="ECO:0000313" key="4">
    <source>
        <dbReference type="Proteomes" id="UP000030746"/>
    </source>
</evidence>
<name>V4AV33_LOTGI</name>
<evidence type="ECO:0000313" key="3">
    <source>
        <dbReference type="EMBL" id="ESO97691.1"/>
    </source>
</evidence>
<dbReference type="KEGG" id="lgi:LOTGIDRAFT_103971"/>
<feature type="domain" description="FAM65 N-terminal" evidence="2">
    <location>
        <begin position="1"/>
        <end position="194"/>
    </location>
</feature>
<sequence>QQIKAAERYLKKLEFHLAKVDELYDCYLVHQQLREGARTMARAFTTSPGHRKDSITNVKYGYKECSQTLCAIEAQLENMLGTFHCKLKGMAGFARLCPGDVFEVTIRHGPQKWKTKGRIEKNNTQKWDIPEFTFKSLVGDILTIKALESRSFKSVLLGQKNCEVKDLFSANPQLMTISINFNGSLKLSVVITWK</sequence>
<organism evidence="3 4">
    <name type="scientific">Lottia gigantea</name>
    <name type="common">Giant owl limpet</name>
    <dbReference type="NCBI Taxonomy" id="225164"/>
    <lineage>
        <taxon>Eukaryota</taxon>
        <taxon>Metazoa</taxon>
        <taxon>Spiralia</taxon>
        <taxon>Lophotrochozoa</taxon>
        <taxon>Mollusca</taxon>
        <taxon>Gastropoda</taxon>
        <taxon>Patellogastropoda</taxon>
        <taxon>Lottioidea</taxon>
        <taxon>Lottiidae</taxon>
        <taxon>Lottia</taxon>
    </lineage>
</organism>
<dbReference type="OrthoDB" id="9999654at2759"/>
<dbReference type="CTD" id="20229805"/>
<dbReference type="AlphaFoldDB" id="V4AV33"/>
<evidence type="ECO:0000256" key="1">
    <source>
        <dbReference type="ARBA" id="ARBA00005744"/>
    </source>
</evidence>
<dbReference type="OMA" id="VTWRYLN"/>
<dbReference type="STRING" id="225164.V4AV33"/>
<dbReference type="PANTHER" id="PTHR15829">
    <property type="entry name" value="PROTEIN KINASE PKN/PRK1, EFFECTOR"/>
    <property type="match status" value="1"/>
</dbReference>
<evidence type="ECO:0000259" key="2">
    <source>
        <dbReference type="Pfam" id="PF15903"/>
    </source>
</evidence>
<keyword evidence="4" id="KW-1185">Reference proteome</keyword>
<dbReference type="Proteomes" id="UP000030746">
    <property type="component" value="Unassembled WGS sequence"/>
</dbReference>
<proteinExistence type="inferred from homology"/>
<dbReference type="Pfam" id="PF15903">
    <property type="entry name" value="PL48"/>
    <property type="match status" value="1"/>
</dbReference>
<dbReference type="InterPro" id="IPR026136">
    <property type="entry name" value="RIPOR3"/>
</dbReference>
<dbReference type="EMBL" id="KB201304">
    <property type="protein sequence ID" value="ESO97691.1"/>
    <property type="molecule type" value="Genomic_DNA"/>
</dbReference>
<gene>
    <name evidence="3" type="ORF">LOTGIDRAFT_103971</name>
</gene>
<dbReference type="HOGENOM" id="CLU_049181_0_0_1"/>
<dbReference type="RefSeq" id="XP_009051545.1">
    <property type="nucleotide sequence ID" value="XM_009053297.1"/>
</dbReference>
<dbReference type="GeneID" id="20229805"/>